<dbReference type="AlphaFoldDB" id="A0A538SVZ2"/>
<dbReference type="EMBL" id="VBOS01000208">
    <property type="protein sequence ID" value="TMQ55559.1"/>
    <property type="molecule type" value="Genomic_DNA"/>
</dbReference>
<dbReference type="Proteomes" id="UP000317716">
    <property type="component" value="Unassembled WGS sequence"/>
</dbReference>
<feature type="non-terminal residue" evidence="1">
    <location>
        <position position="160"/>
    </location>
</feature>
<evidence type="ECO:0000313" key="1">
    <source>
        <dbReference type="EMBL" id="TMQ55559.1"/>
    </source>
</evidence>
<organism evidence="1 2">
    <name type="scientific">Eiseniibacteriota bacterium</name>
    <dbReference type="NCBI Taxonomy" id="2212470"/>
    <lineage>
        <taxon>Bacteria</taxon>
        <taxon>Candidatus Eiseniibacteriota</taxon>
    </lineage>
</organism>
<name>A0A538SVZ2_UNCEI</name>
<proteinExistence type="predicted"/>
<reference evidence="1 2" key="1">
    <citation type="journal article" date="2019" name="Nat. Microbiol.">
        <title>Mediterranean grassland soil C-N compound turnover is dependent on rainfall and depth, and is mediated by genomically divergent microorganisms.</title>
        <authorList>
            <person name="Diamond S."/>
            <person name="Andeer P.F."/>
            <person name="Li Z."/>
            <person name="Crits-Christoph A."/>
            <person name="Burstein D."/>
            <person name="Anantharaman K."/>
            <person name="Lane K.R."/>
            <person name="Thomas B.C."/>
            <person name="Pan C."/>
            <person name="Northen T.R."/>
            <person name="Banfield J.F."/>
        </authorList>
    </citation>
    <scope>NUCLEOTIDE SEQUENCE [LARGE SCALE GENOMIC DNA]</scope>
    <source>
        <strain evidence="1">WS_2</strain>
    </source>
</reference>
<protein>
    <submittedName>
        <fullName evidence="1">Uncharacterized protein</fullName>
    </submittedName>
</protein>
<accession>A0A538SVZ2</accession>
<sequence length="160" mass="17835">MAMPGRAQQAAGGRFAFADTTLLRDTLGLSFEGLFPLADSLKISPDTLRALSIRYRYSLAQMVRLSDSLGVEVDSVGPVMRRERFNPLAAGRRRTNTFTYTSGYTIDQNATTWNNNVDYNFVSGPLFLRNNTSVLTNRYKAGVYTRVQQTRSSSTEAGWT</sequence>
<evidence type="ECO:0000313" key="2">
    <source>
        <dbReference type="Proteomes" id="UP000317716"/>
    </source>
</evidence>
<gene>
    <name evidence="1" type="ORF">E6K72_06215</name>
</gene>
<comment type="caution">
    <text evidence="1">The sequence shown here is derived from an EMBL/GenBank/DDBJ whole genome shotgun (WGS) entry which is preliminary data.</text>
</comment>